<name>A0A8B8QDI3_9MYRT</name>
<evidence type="ECO:0000256" key="2">
    <source>
        <dbReference type="ARBA" id="ARBA00022980"/>
    </source>
</evidence>
<dbReference type="RefSeq" id="XP_030545175.1">
    <property type="nucleotide sequence ID" value="XM_030689315.2"/>
</dbReference>
<dbReference type="Gene3D" id="1.10.8.50">
    <property type="match status" value="1"/>
</dbReference>
<dbReference type="GeneID" id="115751407"/>
<keyword evidence="3" id="KW-0687">Ribonucleoprotein</keyword>
<dbReference type="Proteomes" id="UP000827889">
    <property type="component" value="Chromosome 2"/>
</dbReference>
<dbReference type="GO" id="GO:0003723">
    <property type="term" value="F:RNA binding"/>
    <property type="evidence" value="ECO:0007669"/>
    <property type="project" value="InterPro"/>
</dbReference>
<reference evidence="5" key="2">
    <citation type="submission" date="2025-08" db="UniProtKB">
        <authorList>
            <consortium name="RefSeq"/>
        </authorList>
    </citation>
    <scope>IDENTIFICATION</scope>
    <source>
        <tissue evidence="5">Leaf</tissue>
    </source>
</reference>
<keyword evidence="2" id="KW-0689">Ribosomal protein</keyword>
<dbReference type="InterPro" id="IPR010979">
    <property type="entry name" value="Ribosomal_uS13-like_H2TH"/>
</dbReference>
<dbReference type="GO" id="GO:0003735">
    <property type="term" value="F:structural constituent of ribosome"/>
    <property type="evidence" value="ECO:0007669"/>
    <property type="project" value="InterPro"/>
</dbReference>
<sequence>MLWLSPTTAPCNTSARLQQFPVMFALRASARRSADAGRRLLQNAQGVRGIRIGNTEVPDDKKLAYSLQHIKGIGRSTARQILCELQIENKPTRELSGIELELLRDEVLNYNIGHNVDQETASCIKRLVAIQSYRGIRHVAGLPCRGQRTSTNARTRKNRGTPFAAFKMTSHR</sequence>
<comment type="similarity">
    <text evidence="1">Belongs to the universal ribosomal protein uS13 family.</text>
</comment>
<dbReference type="KEGG" id="rarg:115751407"/>
<evidence type="ECO:0000256" key="1">
    <source>
        <dbReference type="ARBA" id="ARBA00008080"/>
    </source>
</evidence>
<dbReference type="GO" id="GO:0005739">
    <property type="term" value="C:mitochondrion"/>
    <property type="evidence" value="ECO:0007669"/>
    <property type="project" value="TreeGrafter"/>
</dbReference>
<evidence type="ECO:0000313" key="4">
    <source>
        <dbReference type="Proteomes" id="UP000827889"/>
    </source>
</evidence>
<proteinExistence type="inferred from homology"/>
<dbReference type="HAMAP" id="MF_01315">
    <property type="entry name" value="Ribosomal_uS13"/>
    <property type="match status" value="1"/>
</dbReference>
<dbReference type="Gene3D" id="4.10.910.10">
    <property type="entry name" value="30s ribosomal protein s13, domain 2"/>
    <property type="match status" value="1"/>
</dbReference>
<dbReference type="PANTHER" id="PTHR10871:SF28">
    <property type="entry name" value="SMALL RIBOSOMAL SUBUNIT PROTEIN US13M"/>
    <property type="match status" value="1"/>
</dbReference>
<gene>
    <name evidence="5" type="primary">LOC115751407</name>
</gene>
<dbReference type="InterPro" id="IPR018269">
    <property type="entry name" value="Ribosomal_uS13_CS"/>
</dbReference>
<dbReference type="SUPFAM" id="SSF46946">
    <property type="entry name" value="S13-like H2TH domain"/>
    <property type="match status" value="1"/>
</dbReference>
<organism evidence="4 5">
    <name type="scientific">Rhodamnia argentea</name>
    <dbReference type="NCBI Taxonomy" id="178133"/>
    <lineage>
        <taxon>Eukaryota</taxon>
        <taxon>Viridiplantae</taxon>
        <taxon>Streptophyta</taxon>
        <taxon>Embryophyta</taxon>
        <taxon>Tracheophyta</taxon>
        <taxon>Spermatophyta</taxon>
        <taxon>Magnoliopsida</taxon>
        <taxon>eudicotyledons</taxon>
        <taxon>Gunneridae</taxon>
        <taxon>Pentapetalae</taxon>
        <taxon>rosids</taxon>
        <taxon>malvids</taxon>
        <taxon>Myrtales</taxon>
        <taxon>Myrtaceae</taxon>
        <taxon>Myrtoideae</taxon>
        <taxon>Myrteae</taxon>
        <taxon>Australasian group</taxon>
        <taxon>Rhodamnia</taxon>
    </lineage>
</organism>
<evidence type="ECO:0000256" key="3">
    <source>
        <dbReference type="ARBA" id="ARBA00023274"/>
    </source>
</evidence>
<evidence type="ECO:0000313" key="5">
    <source>
        <dbReference type="RefSeq" id="XP_030545175.1"/>
    </source>
</evidence>
<dbReference type="InterPro" id="IPR001892">
    <property type="entry name" value="Ribosomal_uS13"/>
</dbReference>
<dbReference type="GO" id="GO:0015935">
    <property type="term" value="C:small ribosomal subunit"/>
    <property type="evidence" value="ECO:0007669"/>
    <property type="project" value="TreeGrafter"/>
</dbReference>
<dbReference type="AlphaFoldDB" id="A0A8B8QDI3"/>
<dbReference type="InterPro" id="IPR027437">
    <property type="entry name" value="Rbsml_uS13_C"/>
</dbReference>
<keyword evidence="4" id="KW-1185">Reference proteome</keyword>
<dbReference type="Pfam" id="PF00416">
    <property type="entry name" value="Ribosomal_S13"/>
    <property type="match status" value="1"/>
</dbReference>
<dbReference type="GO" id="GO:0006412">
    <property type="term" value="P:translation"/>
    <property type="evidence" value="ECO:0007669"/>
    <property type="project" value="InterPro"/>
</dbReference>
<dbReference type="OrthoDB" id="525520at2759"/>
<dbReference type="PROSITE" id="PS50159">
    <property type="entry name" value="RIBOSOMAL_S13_2"/>
    <property type="match status" value="1"/>
</dbReference>
<accession>A0A8B8QDI3</accession>
<dbReference type="PANTHER" id="PTHR10871">
    <property type="entry name" value="30S RIBOSOMAL PROTEIN S13/40S RIBOSOMAL PROTEIN S18"/>
    <property type="match status" value="1"/>
</dbReference>
<reference evidence="4" key="1">
    <citation type="submission" date="2025-05" db="UniProtKB">
        <authorList>
            <consortium name="RefSeq"/>
        </authorList>
    </citation>
    <scope>NUCLEOTIDE SEQUENCE [LARGE SCALE GENOMIC DNA]</scope>
</reference>
<dbReference type="PROSITE" id="PS00646">
    <property type="entry name" value="RIBOSOMAL_S13_1"/>
    <property type="match status" value="1"/>
</dbReference>
<protein>
    <submittedName>
        <fullName evidence="5">Small ribosomal subunit protein S13, mitochondrial-like</fullName>
    </submittedName>
</protein>